<name>A0ABU0L2R8_9BACL</name>
<dbReference type="EMBL" id="JAUSWA010000022">
    <property type="protein sequence ID" value="MDQ0495430.1"/>
    <property type="molecule type" value="Genomic_DNA"/>
</dbReference>
<accession>A0ABU0L2R8</accession>
<dbReference type="RefSeq" id="WP_025719254.1">
    <property type="nucleotide sequence ID" value="NZ_CP045298.1"/>
</dbReference>
<keyword evidence="1" id="KW-0472">Membrane</keyword>
<protein>
    <submittedName>
        <fullName evidence="2">Uncharacterized protein</fullName>
    </submittedName>
</protein>
<keyword evidence="1" id="KW-0812">Transmembrane</keyword>
<evidence type="ECO:0000313" key="3">
    <source>
        <dbReference type="Proteomes" id="UP001242811"/>
    </source>
</evidence>
<dbReference type="Pfam" id="PF17247">
    <property type="entry name" value="DUF5316"/>
    <property type="match status" value="1"/>
</dbReference>
<feature type="transmembrane region" description="Helical" evidence="1">
    <location>
        <begin position="53"/>
        <end position="71"/>
    </location>
</feature>
<dbReference type="InterPro" id="IPR035167">
    <property type="entry name" value="DUF5316"/>
</dbReference>
<reference evidence="2 3" key="1">
    <citation type="submission" date="2023-07" db="EMBL/GenBank/DDBJ databases">
        <title>Genomic Encyclopedia of Type Strains, Phase IV (KMG-IV): sequencing the most valuable type-strain genomes for metagenomic binning, comparative biology and taxonomic classification.</title>
        <authorList>
            <person name="Goeker M."/>
        </authorList>
    </citation>
    <scope>NUCLEOTIDE SEQUENCE [LARGE SCALE GENOMIC DNA]</scope>
    <source>
        <strain evidence="2 3">DSM 14914</strain>
    </source>
</reference>
<comment type="caution">
    <text evidence="2">The sequence shown here is derived from an EMBL/GenBank/DDBJ whole genome shotgun (WGS) entry which is preliminary data.</text>
</comment>
<gene>
    <name evidence="2" type="ORF">QOZ95_003609</name>
</gene>
<organism evidence="2 3">
    <name type="scientific">Paenibacillus brasilensis</name>
    <dbReference type="NCBI Taxonomy" id="128574"/>
    <lineage>
        <taxon>Bacteria</taxon>
        <taxon>Bacillati</taxon>
        <taxon>Bacillota</taxon>
        <taxon>Bacilli</taxon>
        <taxon>Bacillales</taxon>
        <taxon>Paenibacillaceae</taxon>
        <taxon>Paenibacillus</taxon>
    </lineage>
</organism>
<evidence type="ECO:0000256" key="1">
    <source>
        <dbReference type="SAM" id="Phobius"/>
    </source>
</evidence>
<sequence length="72" mass="8216">MIHDYVWRAGAACMILAIILSGTGVSGDRMRANYYTEQACDPEGKDRKRRWKWSFILMILGLILLAISLILE</sequence>
<keyword evidence="1" id="KW-1133">Transmembrane helix</keyword>
<proteinExistence type="predicted"/>
<dbReference type="Proteomes" id="UP001242811">
    <property type="component" value="Unassembled WGS sequence"/>
</dbReference>
<keyword evidence="3" id="KW-1185">Reference proteome</keyword>
<feature type="transmembrane region" description="Helical" evidence="1">
    <location>
        <begin position="6"/>
        <end position="25"/>
    </location>
</feature>
<evidence type="ECO:0000313" key="2">
    <source>
        <dbReference type="EMBL" id="MDQ0495430.1"/>
    </source>
</evidence>